<accession>A0A397V5Q3</accession>
<dbReference type="PANTHER" id="PTHR47829:SF1">
    <property type="entry name" value="HAD FAMILY PHOSPHATASE"/>
    <property type="match status" value="1"/>
</dbReference>
<dbReference type="InterPro" id="IPR041726">
    <property type="entry name" value="ACAD10_11_N"/>
</dbReference>
<protein>
    <submittedName>
        <fullName evidence="2">Kinase-like domain-containing protein</fullName>
    </submittedName>
</protein>
<dbReference type="Gene3D" id="3.90.1200.10">
    <property type="match status" value="1"/>
</dbReference>
<dbReference type="InterPro" id="IPR011009">
    <property type="entry name" value="Kinase-like_dom_sf"/>
</dbReference>
<evidence type="ECO:0000259" key="1">
    <source>
        <dbReference type="Pfam" id="PF01636"/>
    </source>
</evidence>
<proteinExistence type="predicted"/>
<dbReference type="Proteomes" id="UP000266673">
    <property type="component" value="Unassembled WGS sequence"/>
</dbReference>
<dbReference type="CDD" id="cd05154">
    <property type="entry name" value="ACAD10_11_N-like"/>
    <property type="match status" value="1"/>
</dbReference>
<dbReference type="InterPro" id="IPR052898">
    <property type="entry name" value="ACAD10-like"/>
</dbReference>
<evidence type="ECO:0000313" key="2">
    <source>
        <dbReference type="EMBL" id="RIB17790.1"/>
    </source>
</evidence>
<gene>
    <name evidence="2" type="ORF">C2G38_2131890</name>
</gene>
<dbReference type="GO" id="GO:0016301">
    <property type="term" value="F:kinase activity"/>
    <property type="evidence" value="ECO:0007669"/>
    <property type="project" value="UniProtKB-KW"/>
</dbReference>
<dbReference type="Pfam" id="PF01636">
    <property type="entry name" value="APH"/>
    <property type="match status" value="1"/>
</dbReference>
<keyword evidence="2" id="KW-0808">Transferase</keyword>
<reference evidence="2 3" key="1">
    <citation type="submission" date="2018-06" db="EMBL/GenBank/DDBJ databases">
        <title>Comparative genomics reveals the genomic features of Rhizophagus irregularis, R. cerebriforme, R. diaphanum and Gigaspora rosea, and their symbiotic lifestyle signature.</title>
        <authorList>
            <person name="Morin E."/>
            <person name="San Clemente H."/>
            <person name="Chen E.C.H."/>
            <person name="De La Providencia I."/>
            <person name="Hainaut M."/>
            <person name="Kuo A."/>
            <person name="Kohler A."/>
            <person name="Murat C."/>
            <person name="Tang N."/>
            <person name="Roy S."/>
            <person name="Loubradou J."/>
            <person name="Henrissat B."/>
            <person name="Grigoriev I.V."/>
            <person name="Corradi N."/>
            <person name="Roux C."/>
            <person name="Martin F.M."/>
        </authorList>
    </citation>
    <scope>NUCLEOTIDE SEQUENCE [LARGE SCALE GENOMIC DNA]</scope>
    <source>
        <strain evidence="2 3">DAOM 194757</strain>
    </source>
</reference>
<feature type="domain" description="Aminoglycoside phosphotransferase" evidence="1">
    <location>
        <begin position="44"/>
        <end position="278"/>
    </location>
</feature>
<keyword evidence="2" id="KW-0418">Kinase</keyword>
<dbReference type="EMBL" id="QKWP01000582">
    <property type="protein sequence ID" value="RIB17790.1"/>
    <property type="molecule type" value="Genomic_DNA"/>
</dbReference>
<organism evidence="2 3">
    <name type="scientific">Gigaspora rosea</name>
    <dbReference type="NCBI Taxonomy" id="44941"/>
    <lineage>
        <taxon>Eukaryota</taxon>
        <taxon>Fungi</taxon>
        <taxon>Fungi incertae sedis</taxon>
        <taxon>Mucoromycota</taxon>
        <taxon>Glomeromycotina</taxon>
        <taxon>Glomeromycetes</taxon>
        <taxon>Diversisporales</taxon>
        <taxon>Gigasporaceae</taxon>
        <taxon>Gigaspora</taxon>
    </lineage>
</organism>
<dbReference type="STRING" id="44941.A0A397V5Q3"/>
<dbReference type="Gene3D" id="3.30.200.20">
    <property type="entry name" value="Phosphorylase Kinase, domain 1"/>
    <property type="match status" value="1"/>
</dbReference>
<dbReference type="InterPro" id="IPR002575">
    <property type="entry name" value="Aminoglycoside_PTrfase"/>
</dbReference>
<dbReference type="AlphaFoldDB" id="A0A397V5Q3"/>
<evidence type="ECO:0000313" key="3">
    <source>
        <dbReference type="Proteomes" id="UP000266673"/>
    </source>
</evidence>
<dbReference type="OrthoDB" id="191037at2759"/>
<name>A0A397V5Q3_9GLOM</name>
<keyword evidence="3" id="KW-1185">Reference proteome</keyword>
<comment type="caution">
    <text evidence="2">The sequence shown here is derived from an EMBL/GenBank/DDBJ whole genome shotgun (WGS) entry which is preliminary data.</text>
</comment>
<dbReference type="PANTHER" id="PTHR47829">
    <property type="entry name" value="HYDROLASE, PUTATIVE (AFU_ORTHOLOGUE AFUA_1G12880)-RELATED"/>
    <property type="match status" value="1"/>
</dbReference>
<sequence>MGNDVPKTLGSSNCFIYKRLPINVSKLEQYLVSRIPGFKTPLEIKQFIYGQSNPTYFLIDANKKNYVLRKKPPGKLLDKTAHAIEREFKVLDALSRNTDVPVPKVYVLCEDNEILGTPFFVMEYLKGRIFEDVLFSSLPIEERRKCWYSAIDSLAKLHSVNYKSIGLENYGKPSGFYSRQIRSLPKISEKQAATMDDEGNKVGPLPRLNEMMQWFKNNEIADDTSIIHGDFKVFHPTEPRVIGILDWELSTIGHPLSDLSNLLMNFFVKDIPDSPILGLRDVKNLSIPSANELIQVYCEKSGRQYPIPNFEFAIAFTFFRTAVILQGIAARIARNQASSEKAKKYANLFKDTSLMGFEIIDRTIKSKL</sequence>
<dbReference type="SUPFAM" id="SSF56112">
    <property type="entry name" value="Protein kinase-like (PK-like)"/>
    <property type="match status" value="1"/>
</dbReference>